<dbReference type="Proteomes" id="UP000028999">
    <property type="component" value="Unassembled WGS sequence"/>
</dbReference>
<keyword evidence="3" id="KW-0862">Zinc</keyword>
<dbReference type="GeneID" id="106372292"/>
<reference evidence="6 7" key="1">
    <citation type="journal article" date="2014" name="Science">
        <title>Plant genetics. Early allopolyploid evolution in the post-Neolithic Brassica napus oilseed genome.</title>
        <authorList>
            <person name="Chalhoub B."/>
            <person name="Denoeud F."/>
            <person name="Liu S."/>
            <person name="Parkin I.A."/>
            <person name="Tang H."/>
            <person name="Wang X."/>
            <person name="Chiquet J."/>
            <person name="Belcram H."/>
            <person name="Tong C."/>
            <person name="Samans B."/>
            <person name="Correa M."/>
            <person name="Da Silva C."/>
            <person name="Just J."/>
            <person name="Falentin C."/>
            <person name="Koh C.S."/>
            <person name="Le Clainche I."/>
            <person name="Bernard M."/>
            <person name="Bento P."/>
            <person name="Noel B."/>
            <person name="Labadie K."/>
            <person name="Alberti A."/>
            <person name="Charles M."/>
            <person name="Arnaud D."/>
            <person name="Guo H."/>
            <person name="Daviaud C."/>
            <person name="Alamery S."/>
            <person name="Jabbari K."/>
            <person name="Zhao M."/>
            <person name="Edger P.P."/>
            <person name="Chelaifa H."/>
            <person name="Tack D."/>
            <person name="Lassalle G."/>
            <person name="Mestiri I."/>
            <person name="Schnel N."/>
            <person name="Le Paslier M.C."/>
            <person name="Fan G."/>
            <person name="Renault V."/>
            <person name="Bayer P.E."/>
            <person name="Golicz A.A."/>
            <person name="Manoli S."/>
            <person name="Lee T.H."/>
            <person name="Thi V.H."/>
            <person name="Chalabi S."/>
            <person name="Hu Q."/>
            <person name="Fan C."/>
            <person name="Tollenaere R."/>
            <person name="Lu Y."/>
            <person name="Battail C."/>
            <person name="Shen J."/>
            <person name="Sidebottom C.H."/>
            <person name="Wang X."/>
            <person name="Canaguier A."/>
            <person name="Chauveau A."/>
            <person name="Berard A."/>
            <person name="Deniot G."/>
            <person name="Guan M."/>
            <person name="Liu Z."/>
            <person name="Sun F."/>
            <person name="Lim Y.P."/>
            <person name="Lyons E."/>
            <person name="Town C.D."/>
            <person name="Bancroft I."/>
            <person name="Wang X."/>
            <person name="Meng J."/>
            <person name="Ma J."/>
            <person name="Pires J.C."/>
            <person name="King G.J."/>
            <person name="Brunel D."/>
            <person name="Delourme R."/>
            <person name="Renard M."/>
            <person name="Aury J.M."/>
            <person name="Adams K.L."/>
            <person name="Batley J."/>
            <person name="Snowdon R.J."/>
            <person name="Tost J."/>
            <person name="Edwards D."/>
            <person name="Zhou Y."/>
            <person name="Hua W."/>
            <person name="Sharpe A.G."/>
            <person name="Paterson A.H."/>
            <person name="Guan C."/>
            <person name="Wincker P."/>
        </authorList>
    </citation>
    <scope>NUCLEOTIDE SEQUENCE [LARGE SCALE GENOMIC DNA]</scope>
    <source>
        <strain evidence="7">cv. Darmor-bzh</strain>
    </source>
</reference>
<organism evidence="6 7">
    <name type="scientific">Brassica napus</name>
    <name type="common">Rape</name>
    <dbReference type="NCBI Taxonomy" id="3708"/>
    <lineage>
        <taxon>Eukaryota</taxon>
        <taxon>Viridiplantae</taxon>
        <taxon>Streptophyta</taxon>
        <taxon>Embryophyta</taxon>
        <taxon>Tracheophyta</taxon>
        <taxon>Spermatophyta</taxon>
        <taxon>Magnoliopsida</taxon>
        <taxon>eudicotyledons</taxon>
        <taxon>Gunneridae</taxon>
        <taxon>Pentapetalae</taxon>
        <taxon>rosids</taxon>
        <taxon>malvids</taxon>
        <taxon>Brassicales</taxon>
        <taxon>Brassicaceae</taxon>
        <taxon>Brassiceae</taxon>
        <taxon>Brassica</taxon>
    </lineage>
</organism>
<protein>
    <submittedName>
        <fullName evidence="6">BnaC09g43580D protein</fullName>
    </submittedName>
</protein>
<dbReference type="PROSITE" id="PS51999">
    <property type="entry name" value="ZF_GRF"/>
    <property type="match status" value="1"/>
</dbReference>
<dbReference type="EMBL" id="LK031999">
    <property type="protein sequence ID" value="CDY09803.1"/>
    <property type="molecule type" value="Genomic_DNA"/>
</dbReference>
<evidence type="ECO:0000256" key="2">
    <source>
        <dbReference type="ARBA" id="ARBA00022771"/>
    </source>
</evidence>
<evidence type="ECO:0000313" key="6">
    <source>
        <dbReference type="EMBL" id="CDY09803.1"/>
    </source>
</evidence>
<accession>A0A078FCM7</accession>
<proteinExistence type="predicted"/>
<feature type="domain" description="GRF-type" evidence="5">
    <location>
        <begin position="33"/>
        <end position="85"/>
    </location>
</feature>
<dbReference type="KEGG" id="bna:106372292"/>
<dbReference type="PaxDb" id="3708-A0A078FCM7"/>
<dbReference type="AlphaFoldDB" id="A0A078FCM7"/>
<gene>
    <name evidence="6" type="primary">BnaC09g43580D</name>
    <name evidence="6" type="ORF">GSBRNA2T00031521001</name>
</gene>
<dbReference type="GO" id="GO:0008270">
    <property type="term" value="F:zinc ion binding"/>
    <property type="evidence" value="ECO:0007669"/>
    <property type="project" value="UniProtKB-KW"/>
</dbReference>
<evidence type="ECO:0000256" key="1">
    <source>
        <dbReference type="ARBA" id="ARBA00022723"/>
    </source>
</evidence>
<dbReference type="Gramene" id="CDY09803">
    <property type="protein sequence ID" value="CDY09803"/>
    <property type="gene ID" value="GSBRNA2T00031521001"/>
</dbReference>
<keyword evidence="7" id="KW-1185">Reference proteome</keyword>
<evidence type="ECO:0000256" key="4">
    <source>
        <dbReference type="PROSITE-ProRule" id="PRU01343"/>
    </source>
</evidence>
<evidence type="ECO:0000259" key="5">
    <source>
        <dbReference type="PROSITE" id="PS51999"/>
    </source>
</evidence>
<keyword evidence="2 4" id="KW-0863">Zinc-finger</keyword>
<evidence type="ECO:0000256" key="3">
    <source>
        <dbReference type="ARBA" id="ARBA00022833"/>
    </source>
</evidence>
<dbReference type="OrthoDB" id="1083324at2759"/>
<name>A0A078FCM7_BRANA</name>
<evidence type="ECO:0000313" key="7">
    <source>
        <dbReference type="Proteomes" id="UP000028999"/>
    </source>
</evidence>
<keyword evidence="1" id="KW-0479">Metal-binding</keyword>
<dbReference type="InterPro" id="IPR010666">
    <property type="entry name" value="Znf_GRF"/>
</dbReference>
<sequence>MEQAKSGWCGNLKTEGFCSRRNRESHQGVPTRCLCGNRIATFVSKTEKNPFRRFYRCEVAMQVKLICSSGLTKLWLRRFLWLKLDKEQLKKIWKLWLRQRKVKKQRFWRTMDV</sequence>